<evidence type="ECO:0000313" key="3">
    <source>
        <dbReference type="Proteomes" id="UP001056384"/>
    </source>
</evidence>
<organism evidence="2 3">
    <name type="scientific">Septoria linicola</name>
    <dbReference type="NCBI Taxonomy" id="215465"/>
    <lineage>
        <taxon>Eukaryota</taxon>
        <taxon>Fungi</taxon>
        <taxon>Dikarya</taxon>
        <taxon>Ascomycota</taxon>
        <taxon>Pezizomycotina</taxon>
        <taxon>Dothideomycetes</taxon>
        <taxon>Dothideomycetidae</taxon>
        <taxon>Mycosphaerellales</taxon>
        <taxon>Mycosphaerellaceae</taxon>
        <taxon>Septoria</taxon>
    </lineage>
</organism>
<evidence type="ECO:0000256" key="1">
    <source>
        <dbReference type="SAM" id="MobiDB-lite"/>
    </source>
</evidence>
<gene>
    <name evidence="2" type="ORF">Slin15195_G061500</name>
</gene>
<proteinExistence type="predicted"/>
<evidence type="ECO:0000313" key="2">
    <source>
        <dbReference type="EMBL" id="USW52831.1"/>
    </source>
</evidence>
<feature type="compositionally biased region" description="Polar residues" evidence="1">
    <location>
        <begin position="427"/>
        <end position="446"/>
    </location>
</feature>
<sequence length="446" mass="49592">MTGLATRMQASRTSLSLIAECAQESASDVRWTGTTPNSWFNQKTRLALWQDDLEMLEIELLREDQSFEKAITAADIHSILEDLECEIAEALAIVTAVRAPLESLDRHVASIEGLQEDIGVARPEDFYEMRESLTAIEEVIDSLFGATNAHFQWLAFLRVSKPAVRLRPEGLVSRGSSNERHVAPELIGGHNNELSSRGDVAPPLTRSHDASEADNDTIKWDISETPASDHFSSHSSTAARAAKPNSTWEVLQSSTAAQASSITNRVLQNYADPRVMDKAPERSDDISQRSITAPVDTRSRNLTQFIGRPQTPDAVTRVRWFKDPNRNNSRYYIDPDTFEYVYENGSRIPRSAPRTQRPVTPVTHSHDASKADVDTTMRNTFEKSQPITSMSAGSGGYQWAWFPARQLCYRTDQVAGEYVFSDESRLPSATTASKSPQQSNARPSSS</sequence>
<feature type="region of interest" description="Disordered" evidence="1">
    <location>
        <begin position="349"/>
        <end position="369"/>
    </location>
</feature>
<name>A0A9Q9EIJ2_9PEZI</name>
<dbReference type="EMBL" id="CP099421">
    <property type="protein sequence ID" value="USW52831.1"/>
    <property type="molecule type" value="Genomic_DNA"/>
</dbReference>
<dbReference type="Proteomes" id="UP001056384">
    <property type="component" value="Chromosome 4"/>
</dbReference>
<reference evidence="2" key="1">
    <citation type="submission" date="2022-06" db="EMBL/GenBank/DDBJ databases">
        <title>Complete genome sequences of two strains of the flax pathogen Septoria linicola.</title>
        <authorList>
            <person name="Lapalu N."/>
            <person name="Simon A."/>
            <person name="Demenou B."/>
            <person name="Paumier D."/>
            <person name="Guillot M.-P."/>
            <person name="Gout L."/>
            <person name="Valade R."/>
        </authorList>
    </citation>
    <scope>NUCLEOTIDE SEQUENCE</scope>
    <source>
        <strain evidence="2">SE15195</strain>
    </source>
</reference>
<keyword evidence="3" id="KW-1185">Reference proteome</keyword>
<feature type="region of interest" description="Disordered" evidence="1">
    <location>
        <begin position="422"/>
        <end position="446"/>
    </location>
</feature>
<feature type="compositionally biased region" description="Basic and acidic residues" evidence="1">
    <location>
        <begin position="206"/>
        <end position="216"/>
    </location>
</feature>
<protein>
    <submittedName>
        <fullName evidence="2">Uncharacterized protein</fullName>
    </submittedName>
</protein>
<feature type="region of interest" description="Disordered" evidence="1">
    <location>
        <begin position="188"/>
        <end position="216"/>
    </location>
</feature>
<accession>A0A9Q9EIJ2</accession>
<dbReference type="AlphaFoldDB" id="A0A9Q9EIJ2"/>